<keyword evidence="3" id="KW-1185">Reference proteome</keyword>
<evidence type="ECO:0000313" key="3">
    <source>
        <dbReference type="Proteomes" id="UP000030147"/>
    </source>
</evidence>
<dbReference type="Proteomes" id="UP000030147">
    <property type="component" value="Unassembled WGS sequence"/>
</dbReference>
<evidence type="ECO:0000313" key="2">
    <source>
        <dbReference type="EMBL" id="KGP71601.1"/>
    </source>
</evidence>
<dbReference type="PANTHER" id="PTHR40078:SF1">
    <property type="entry name" value="INTEGRAL MEMBRANE PROTEIN"/>
    <property type="match status" value="1"/>
</dbReference>
<feature type="transmembrane region" description="Helical" evidence="1">
    <location>
        <begin position="9"/>
        <end position="30"/>
    </location>
</feature>
<dbReference type="InterPro" id="IPR038750">
    <property type="entry name" value="YczE/YyaS-like"/>
</dbReference>
<gene>
    <name evidence="2" type="ORF">N782_17860</name>
</gene>
<keyword evidence="1" id="KW-1133">Transmembrane helix</keyword>
<accession>A0A0A2TBY3</accession>
<name>A0A0A2TBY3_9BACI</name>
<dbReference type="eggNOG" id="COG2364">
    <property type="taxonomic scope" value="Bacteria"/>
</dbReference>
<dbReference type="RefSeq" id="WP_052111389.1">
    <property type="nucleotide sequence ID" value="NZ_AVBF01000055.1"/>
</dbReference>
<feature type="transmembrane region" description="Helical" evidence="1">
    <location>
        <begin position="50"/>
        <end position="68"/>
    </location>
</feature>
<evidence type="ECO:0008006" key="4">
    <source>
        <dbReference type="Google" id="ProtNLM"/>
    </source>
</evidence>
<dbReference type="STRING" id="1385514.N782_17860"/>
<keyword evidence="1" id="KW-0472">Membrane</keyword>
<sequence length="210" mass="23066">MNRIYLRAMYYTFGIVILTMGIALTIFSKLGTSPFDALLVGLYRTFGLTIGSWEIVVGFSMVVFNAIAEKRRPEIIALLTSFLTGIGIDVWVHIFSGWMEPSSLFAQSLCLLLGMIVSALGIAINLQADFAPNPFDRMMLVVKNLMGTTVSFSRALISIVLVILAALFGGAIGVGTVMIAFLSGAIIHLFMNFIDFLDRKLSKYIPIIEH</sequence>
<protein>
    <recommendedName>
        <fullName evidence="4">Permease</fullName>
    </recommendedName>
</protein>
<organism evidence="2 3">
    <name type="scientific">Pontibacillus yanchengensis Y32</name>
    <dbReference type="NCBI Taxonomy" id="1385514"/>
    <lineage>
        <taxon>Bacteria</taxon>
        <taxon>Bacillati</taxon>
        <taxon>Bacillota</taxon>
        <taxon>Bacilli</taxon>
        <taxon>Bacillales</taxon>
        <taxon>Bacillaceae</taxon>
        <taxon>Pontibacillus</taxon>
    </lineage>
</organism>
<feature type="transmembrane region" description="Helical" evidence="1">
    <location>
        <begin position="145"/>
        <end position="168"/>
    </location>
</feature>
<dbReference type="EMBL" id="AVBF01000055">
    <property type="protein sequence ID" value="KGP71601.1"/>
    <property type="molecule type" value="Genomic_DNA"/>
</dbReference>
<feature type="transmembrane region" description="Helical" evidence="1">
    <location>
        <begin position="174"/>
        <end position="194"/>
    </location>
</feature>
<dbReference type="Pfam" id="PF19700">
    <property type="entry name" value="DUF6198"/>
    <property type="match status" value="1"/>
</dbReference>
<feature type="transmembrane region" description="Helical" evidence="1">
    <location>
        <begin position="75"/>
        <end position="98"/>
    </location>
</feature>
<reference evidence="2 3" key="1">
    <citation type="journal article" date="2015" name="Stand. Genomic Sci.">
        <title>High quality draft genome sequence of the moderately halophilic bacterium Pontibacillus yanchengensis Y32(T) and comparison among Pontibacillus genomes.</title>
        <authorList>
            <person name="Huang J."/>
            <person name="Qiao Z.X."/>
            <person name="Tang J.W."/>
            <person name="Wang G."/>
        </authorList>
    </citation>
    <scope>NUCLEOTIDE SEQUENCE [LARGE SCALE GENOMIC DNA]</scope>
    <source>
        <strain evidence="2 3">Y32</strain>
    </source>
</reference>
<comment type="caution">
    <text evidence="2">The sequence shown here is derived from an EMBL/GenBank/DDBJ whole genome shotgun (WGS) entry which is preliminary data.</text>
</comment>
<feature type="transmembrane region" description="Helical" evidence="1">
    <location>
        <begin position="104"/>
        <end position="124"/>
    </location>
</feature>
<proteinExistence type="predicted"/>
<dbReference type="AlphaFoldDB" id="A0A0A2TBY3"/>
<evidence type="ECO:0000256" key="1">
    <source>
        <dbReference type="SAM" id="Phobius"/>
    </source>
</evidence>
<dbReference type="PANTHER" id="PTHR40078">
    <property type="entry name" value="INTEGRAL MEMBRANE PROTEIN-RELATED"/>
    <property type="match status" value="1"/>
</dbReference>
<keyword evidence="1" id="KW-0812">Transmembrane</keyword>
<dbReference type="OrthoDB" id="1902994at2"/>